<evidence type="ECO:0000313" key="2">
    <source>
        <dbReference type="EMBL" id="AHM56956.1"/>
    </source>
</evidence>
<proteinExistence type="predicted"/>
<accession>W8U7U6</accession>
<dbReference type="EMBL" id="CP007452">
    <property type="protein sequence ID" value="AHM56956.1"/>
    <property type="molecule type" value="Genomic_DNA"/>
</dbReference>
<dbReference type="PATRIC" id="fig|1286171.3.peg.1612"/>
<keyword evidence="1" id="KW-0472">Membrane</keyword>
<keyword evidence="3" id="KW-1185">Reference proteome</keyword>
<dbReference type="HOGENOM" id="CLU_171854_8_2_9"/>
<dbReference type="KEGG" id="eac:EAL2_c16610"/>
<sequence length="56" mass="6105">MDYVRFNVLKNEEGQGLVEYALIIVLVAIVVAAALGLMEEQITAIFANITTKLTPP</sequence>
<feature type="transmembrane region" description="Helical" evidence="1">
    <location>
        <begin position="20"/>
        <end position="38"/>
    </location>
</feature>
<organism evidence="2 3">
    <name type="scientific">Peptoclostridium acidaminophilum DSM 3953</name>
    <dbReference type="NCBI Taxonomy" id="1286171"/>
    <lineage>
        <taxon>Bacteria</taxon>
        <taxon>Bacillati</taxon>
        <taxon>Bacillota</taxon>
        <taxon>Clostridia</taxon>
        <taxon>Peptostreptococcales</taxon>
        <taxon>Peptoclostridiaceae</taxon>
        <taxon>Peptoclostridium</taxon>
    </lineage>
</organism>
<gene>
    <name evidence="2" type="ORF">EAL2_c16610</name>
</gene>
<evidence type="ECO:0000313" key="3">
    <source>
        <dbReference type="Proteomes" id="UP000019591"/>
    </source>
</evidence>
<dbReference type="STRING" id="1286171.EAL2_c16610"/>
<evidence type="ECO:0000256" key="1">
    <source>
        <dbReference type="SAM" id="Phobius"/>
    </source>
</evidence>
<keyword evidence="1" id="KW-1133">Transmembrane helix</keyword>
<reference evidence="2 3" key="1">
    <citation type="journal article" date="2014" name="Genome Announc.">
        <title>Complete Genome Sequence of Amino Acid-Utilizing Eubacterium acidaminophilum al-2 (DSM 3953).</title>
        <authorList>
            <person name="Poehlein A."/>
            <person name="Andreesen J.R."/>
            <person name="Daniel R."/>
        </authorList>
    </citation>
    <scope>NUCLEOTIDE SEQUENCE [LARGE SCALE GENOMIC DNA]</scope>
    <source>
        <strain evidence="2 3">DSM 3953</strain>
    </source>
</reference>
<protein>
    <recommendedName>
        <fullName evidence="4">Flp/Fap pilin component</fullName>
    </recommendedName>
</protein>
<dbReference type="Proteomes" id="UP000019591">
    <property type="component" value="Chromosome"/>
</dbReference>
<keyword evidence="1" id="KW-0812">Transmembrane</keyword>
<evidence type="ECO:0008006" key="4">
    <source>
        <dbReference type="Google" id="ProtNLM"/>
    </source>
</evidence>
<name>W8U7U6_PEPAC</name>
<dbReference type="AlphaFoldDB" id="W8U7U6"/>